<organism evidence="8 9">
    <name type="scientific">Mucilaginibacter pineti</name>
    <dbReference type="NCBI Taxonomy" id="1391627"/>
    <lineage>
        <taxon>Bacteria</taxon>
        <taxon>Pseudomonadati</taxon>
        <taxon>Bacteroidota</taxon>
        <taxon>Sphingobacteriia</taxon>
        <taxon>Sphingobacteriales</taxon>
        <taxon>Sphingobacteriaceae</taxon>
        <taxon>Mucilaginibacter</taxon>
    </lineage>
</organism>
<dbReference type="RefSeq" id="WP_091148581.1">
    <property type="nucleotide sequence ID" value="NZ_FNAI01000003.1"/>
</dbReference>
<dbReference type="InterPro" id="IPR011990">
    <property type="entry name" value="TPR-like_helical_dom_sf"/>
</dbReference>
<dbReference type="OrthoDB" id="9773740at2"/>
<protein>
    <submittedName>
        <fullName evidence="8">Starch-binding associating with outer membrane</fullName>
    </submittedName>
</protein>
<keyword evidence="5" id="KW-0998">Cell outer membrane</keyword>
<keyword evidence="3" id="KW-0732">Signal</keyword>
<evidence type="ECO:0000256" key="3">
    <source>
        <dbReference type="ARBA" id="ARBA00022729"/>
    </source>
</evidence>
<dbReference type="EMBL" id="FNAI01000003">
    <property type="protein sequence ID" value="SDE04190.1"/>
    <property type="molecule type" value="Genomic_DNA"/>
</dbReference>
<evidence type="ECO:0000256" key="4">
    <source>
        <dbReference type="ARBA" id="ARBA00023136"/>
    </source>
</evidence>
<dbReference type="SUPFAM" id="SSF48452">
    <property type="entry name" value="TPR-like"/>
    <property type="match status" value="1"/>
</dbReference>
<dbReference type="Pfam" id="PF07980">
    <property type="entry name" value="SusD_RagB"/>
    <property type="match status" value="1"/>
</dbReference>
<name>A0A1G6ZNS2_9SPHI</name>
<dbReference type="InterPro" id="IPR033985">
    <property type="entry name" value="SusD-like_N"/>
</dbReference>
<proteinExistence type="inferred from homology"/>
<comment type="subcellular location">
    <subcellularLocation>
        <location evidence="1">Cell outer membrane</location>
    </subcellularLocation>
</comment>
<dbReference type="Pfam" id="PF14322">
    <property type="entry name" value="SusD-like_3"/>
    <property type="match status" value="1"/>
</dbReference>
<feature type="domain" description="SusD-like N-terminal" evidence="7">
    <location>
        <begin position="108"/>
        <end position="237"/>
    </location>
</feature>
<dbReference type="PROSITE" id="PS51257">
    <property type="entry name" value="PROKAR_LIPOPROTEIN"/>
    <property type="match status" value="1"/>
</dbReference>
<dbReference type="AlphaFoldDB" id="A0A1G6ZNS2"/>
<dbReference type="InterPro" id="IPR012944">
    <property type="entry name" value="SusD_RagB_dom"/>
</dbReference>
<feature type="domain" description="RagB/SusD" evidence="6">
    <location>
        <begin position="348"/>
        <end position="491"/>
    </location>
</feature>
<evidence type="ECO:0000313" key="9">
    <source>
        <dbReference type="Proteomes" id="UP000199072"/>
    </source>
</evidence>
<dbReference type="CDD" id="cd08977">
    <property type="entry name" value="SusD"/>
    <property type="match status" value="1"/>
</dbReference>
<sequence length="499" mass="54806">MKSKYILIGTTAMVLLVTSCKKFLDQTPISTPTDATTWQSDGDANTGVAACYSLIRGAFNASIGYYAYGDLASGEFSSSDQPDFQKVIDFNLGAGVASTATDNPLLKLRLWTPFYTAVAQSNRALFFISAMPTSVFTGTSDEERIARKNKYLGEAYFTRAFCYFTMAKVWGDVPLVLENNDATASQQYARTAKADVLKQAIVDVNLAIKYLNWKDNGSSDRIVRADKGAAYALLAHIDAWLGDYAGCNTACDAVINSGSYSLMPAASFMDIYKGQSQESIFEISQNTLAESYNAFVYYTLASQTLTSPYLNSTVPVWHVNNSLVTSLYTDTADVRFKKGFISVSSGATSFYECIKYTNIQTVNNNPTLKVALNNIVIFRLADIELLKAEALSAGPTADYNTALSLINTVRRQRNATPITGLTGAAVIQAVADERGRELFLEGHRTFDLIRLERVTKEQQFDNVSPGEFAAGKTYWPIDPNLFLNNSKLIQTAFWIGKVN</sequence>
<evidence type="ECO:0000259" key="7">
    <source>
        <dbReference type="Pfam" id="PF14322"/>
    </source>
</evidence>
<keyword evidence="9" id="KW-1185">Reference proteome</keyword>
<evidence type="ECO:0000256" key="1">
    <source>
        <dbReference type="ARBA" id="ARBA00004442"/>
    </source>
</evidence>
<evidence type="ECO:0000256" key="5">
    <source>
        <dbReference type="ARBA" id="ARBA00023237"/>
    </source>
</evidence>
<gene>
    <name evidence="8" type="ORF">SAMN05216464_103435</name>
</gene>
<dbReference type="STRING" id="1391627.SAMN05216464_103435"/>
<dbReference type="GO" id="GO:0009279">
    <property type="term" value="C:cell outer membrane"/>
    <property type="evidence" value="ECO:0007669"/>
    <property type="project" value="UniProtKB-SubCell"/>
</dbReference>
<keyword evidence="4" id="KW-0472">Membrane</keyword>
<comment type="similarity">
    <text evidence="2">Belongs to the SusD family.</text>
</comment>
<reference evidence="8 9" key="1">
    <citation type="submission" date="2016-10" db="EMBL/GenBank/DDBJ databases">
        <authorList>
            <person name="de Groot N.N."/>
        </authorList>
    </citation>
    <scope>NUCLEOTIDE SEQUENCE [LARGE SCALE GENOMIC DNA]</scope>
    <source>
        <strain evidence="8 9">47C3B</strain>
    </source>
</reference>
<accession>A0A1G6ZNS2</accession>
<dbReference type="Gene3D" id="1.25.40.390">
    <property type="match status" value="1"/>
</dbReference>
<evidence type="ECO:0000259" key="6">
    <source>
        <dbReference type="Pfam" id="PF07980"/>
    </source>
</evidence>
<evidence type="ECO:0000313" key="8">
    <source>
        <dbReference type="EMBL" id="SDE04190.1"/>
    </source>
</evidence>
<evidence type="ECO:0000256" key="2">
    <source>
        <dbReference type="ARBA" id="ARBA00006275"/>
    </source>
</evidence>
<dbReference type="Proteomes" id="UP000199072">
    <property type="component" value="Unassembled WGS sequence"/>
</dbReference>